<dbReference type="Pfam" id="PF21016">
    <property type="entry name" value="RlmN_N"/>
    <property type="match status" value="1"/>
</dbReference>
<keyword evidence="6 12" id="KW-0808">Transferase</keyword>
<protein>
    <recommendedName>
        <fullName evidence="12">Probable dual-specificity RNA methyltransferase RlmN</fullName>
        <ecNumber evidence="12">2.1.1.192</ecNumber>
    </recommendedName>
    <alternativeName>
        <fullName evidence="12">23S rRNA (adenine(2503)-C(2))-methyltransferase</fullName>
    </alternativeName>
    <alternativeName>
        <fullName evidence="12">23S rRNA m2A2503 methyltransferase</fullName>
    </alternativeName>
    <alternativeName>
        <fullName evidence="12">Ribosomal RNA large subunit methyltransferase N</fullName>
    </alternativeName>
    <alternativeName>
        <fullName evidence="12">tRNA (adenine(37)-C(2))-methyltransferase</fullName>
    </alternativeName>
    <alternativeName>
        <fullName evidence="12">tRNA m2A37 methyltransferase</fullName>
    </alternativeName>
</protein>
<evidence type="ECO:0000256" key="10">
    <source>
        <dbReference type="ARBA" id="ARBA00023004"/>
    </source>
</evidence>
<dbReference type="SFLD" id="SFLDG01062">
    <property type="entry name" value="methyltransferase_(Class_A)"/>
    <property type="match status" value="1"/>
</dbReference>
<sequence length="345" mass="38717">MTKPNIYGLFLPELKEKMTELGIESYRGAQIAEWIYKRGVKDFNLMSNLPQRQRQLLQEHFYICTPEILGEQHSADSQTSKLLMAFEDSAAIETVLMRQSYGNSVCVSTQVGCAMGCAFCASTLHGFSRNLSGGEILAQVLYLNEWLQSEEEKVDSIVIMGIGEPLANYHEVLRFIKLCHEPYCLNMSYRNITLSTSGLVPAIRQLAEEKIPITLAISLHAANDALRSQLMPVNHTYPIEQLLSAADYYADQTSRRVTYEYLLIAGINDTMQHAKELAGLLHKRLAAVNLIPVNSVLERGWARPADKKIREFEAALKTFGVNVTVRREMGADISAACGQLRNKRL</sequence>
<dbReference type="GO" id="GO:0002935">
    <property type="term" value="F:tRNA (adenine(37)-C2)-methyltransferase activity"/>
    <property type="evidence" value="ECO:0007669"/>
    <property type="project" value="UniProtKB-UniRule"/>
</dbReference>
<comment type="caution">
    <text evidence="14">The sequence shown here is derived from an EMBL/GenBank/DDBJ whole genome shotgun (WGS) entry which is preliminary data.</text>
</comment>
<dbReference type="EMBL" id="AFGF01000126">
    <property type="protein sequence ID" value="EGO63252.1"/>
    <property type="molecule type" value="Genomic_DNA"/>
</dbReference>
<feature type="active site" description="Proton acceptor" evidence="12">
    <location>
        <position position="93"/>
    </location>
</feature>
<gene>
    <name evidence="12" type="primary">rlmN</name>
    <name evidence="14" type="ORF">ALO_14597</name>
</gene>
<evidence type="ECO:0000256" key="1">
    <source>
        <dbReference type="ARBA" id="ARBA00004496"/>
    </source>
</evidence>
<keyword evidence="4 12" id="KW-0698">rRNA processing</keyword>
<dbReference type="HAMAP" id="MF_01849">
    <property type="entry name" value="RNA_methyltr_RlmN"/>
    <property type="match status" value="1"/>
</dbReference>
<evidence type="ECO:0000256" key="7">
    <source>
        <dbReference type="ARBA" id="ARBA00022691"/>
    </source>
</evidence>
<dbReference type="GO" id="GO:0030488">
    <property type="term" value="P:tRNA methylation"/>
    <property type="evidence" value="ECO:0007669"/>
    <property type="project" value="UniProtKB-UniRule"/>
</dbReference>
<organism evidence="14 15">
    <name type="scientific">Acetonema longum DSM 6540</name>
    <dbReference type="NCBI Taxonomy" id="1009370"/>
    <lineage>
        <taxon>Bacteria</taxon>
        <taxon>Bacillati</taxon>
        <taxon>Bacillota</taxon>
        <taxon>Negativicutes</taxon>
        <taxon>Acetonemataceae</taxon>
        <taxon>Acetonema</taxon>
    </lineage>
</organism>
<keyword evidence="8 12" id="KW-0819">tRNA processing</keyword>
<dbReference type="NCBIfam" id="TIGR00048">
    <property type="entry name" value="rRNA_mod_RlmN"/>
    <property type="match status" value="1"/>
</dbReference>
<evidence type="ECO:0000259" key="13">
    <source>
        <dbReference type="PROSITE" id="PS51918"/>
    </source>
</evidence>
<dbReference type="Proteomes" id="UP000003240">
    <property type="component" value="Unassembled WGS sequence"/>
</dbReference>
<feature type="binding site" evidence="12">
    <location>
        <position position="120"/>
    </location>
    <ligand>
        <name>[4Fe-4S] cluster</name>
        <dbReference type="ChEBI" id="CHEBI:49883"/>
        <note>4Fe-4S-S-AdoMet</note>
    </ligand>
</feature>
<keyword evidence="3 12" id="KW-0963">Cytoplasm</keyword>
<dbReference type="CDD" id="cd01335">
    <property type="entry name" value="Radical_SAM"/>
    <property type="match status" value="1"/>
</dbReference>
<dbReference type="eggNOG" id="COG0820">
    <property type="taxonomic scope" value="Bacteria"/>
</dbReference>
<keyword evidence="15" id="KW-1185">Reference proteome</keyword>
<dbReference type="PANTHER" id="PTHR30544">
    <property type="entry name" value="23S RRNA METHYLTRANSFERASE"/>
    <property type="match status" value="1"/>
</dbReference>
<keyword evidence="9 12" id="KW-0479">Metal-binding</keyword>
<dbReference type="OrthoDB" id="9793973at2"/>
<dbReference type="SUPFAM" id="SSF102114">
    <property type="entry name" value="Radical SAM enzymes"/>
    <property type="match status" value="1"/>
</dbReference>
<feature type="active site" description="S-methylcysteine intermediate" evidence="12">
    <location>
        <position position="337"/>
    </location>
</feature>
<evidence type="ECO:0000256" key="8">
    <source>
        <dbReference type="ARBA" id="ARBA00022694"/>
    </source>
</evidence>
<dbReference type="InterPro" id="IPR058240">
    <property type="entry name" value="rSAM_sf"/>
</dbReference>
<comment type="cofactor">
    <cofactor evidence="12">
        <name>[4Fe-4S] cluster</name>
        <dbReference type="ChEBI" id="CHEBI:49883"/>
    </cofactor>
    <text evidence="12">Binds 1 [4Fe-4S] cluster. The cluster is coordinated with 3 cysteines and an exchangeable S-adenosyl-L-methionine.</text>
</comment>
<proteinExistence type="inferred from homology"/>
<comment type="function">
    <text evidence="12">Specifically methylates position 2 of adenine 2503 in 23S rRNA and position 2 of adenine 37 in tRNAs.</text>
</comment>
<feature type="binding site" evidence="12">
    <location>
        <begin position="218"/>
        <end position="220"/>
    </location>
    <ligand>
        <name>S-adenosyl-L-methionine</name>
        <dbReference type="ChEBI" id="CHEBI:59789"/>
    </ligand>
</feature>
<comment type="miscellaneous">
    <text evidence="12">Reaction proceeds by a ping-pong mechanism involving intermediate methylation of a conserved cysteine residue.</text>
</comment>
<dbReference type="Gene3D" id="3.20.20.70">
    <property type="entry name" value="Aldolase class I"/>
    <property type="match status" value="1"/>
</dbReference>
<dbReference type="STRING" id="1009370.ALO_14597"/>
<dbReference type="PROSITE" id="PS51918">
    <property type="entry name" value="RADICAL_SAM"/>
    <property type="match status" value="1"/>
</dbReference>
<evidence type="ECO:0000313" key="15">
    <source>
        <dbReference type="Proteomes" id="UP000003240"/>
    </source>
</evidence>
<dbReference type="PANTHER" id="PTHR30544:SF5">
    <property type="entry name" value="RADICAL SAM CORE DOMAIN-CONTAINING PROTEIN"/>
    <property type="match status" value="1"/>
</dbReference>
<dbReference type="FunFam" id="3.20.20.70:FF:000014">
    <property type="entry name" value="Probable dual-specificity RNA methyltransferase RlmN"/>
    <property type="match status" value="1"/>
</dbReference>
<evidence type="ECO:0000256" key="12">
    <source>
        <dbReference type="HAMAP-Rule" id="MF_01849"/>
    </source>
</evidence>
<comment type="catalytic activity">
    <reaction evidence="12">
        <text>adenosine(37) in tRNA + 2 reduced [2Fe-2S]-[ferredoxin] + 2 S-adenosyl-L-methionine = 2-methyladenosine(37) in tRNA + 5'-deoxyadenosine + L-methionine + 2 oxidized [2Fe-2S]-[ferredoxin] + S-adenosyl-L-homocysteine</text>
        <dbReference type="Rhea" id="RHEA:43332"/>
        <dbReference type="Rhea" id="RHEA-COMP:10000"/>
        <dbReference type="Rhea" id="RHEA-COMP:10001"/>
        <dbReference type="Rhea" id="RHEA-COMP:10162"/>
        <dbReference type="Rhea" id="RHEA-COMP:10485"/>
        <dbReference type="ChEBI" id="CHEBI:17319"/>
        <dbReference type="ChEBI" id="CHEBI:33737"/>
        <dbReference type="ChEBI" id="CHEBI:33738"/>
        <dbReference type="ChEBI" id="CHEBI:57844"/>
        <dbReference type="ChEBI" id="CHEBI:57856"/>
        <dbReference type="ChEBI" id="CHEBI:59789"/>
        <dbReference type="ChEBI" id="CHEBI:74411"/>
        <dbReference type="ChEBI" id="CHEBI:74497"/>
        <dbReference type="EC" id="2.1.1.192"/>
    </reaction>
</comment>
<evidence type="ECO:0000256" key="4">
    <source>
        <dbReference type="ARBA" id="ARBA00022552"/>
    </source>
</evidence>
<dbReference type="InterPro" id="IPR013785">
    <property type="entry name" value="Aldolase_TIM"/>
</dbReference>
<name>F7NLE7_9FIRM</name>
<feature type="domain" description="Radical SAM core" evidence="13">
    <location>
        <begin position="99"/>
        <end position="332"/>
    </location>
</feature>
<dbReference type="GO" id="GO:0046872">
    <property type="term" value="F:metal ion binding"/>
    <property type="evidence" value="ECO:0007669"/>
    <property type="project" value="UniProtKB-KW"/>
</dbReference>
<feature type="binding site" evidence="12">
    <location>
        <position position="195"/>
    </location>
    <ligand>
        <name>S-adenosyl-L-methionine</name>
        <dbReference type="ChEBI" id="CHEBI:59789"/>
    </ligand>
</feature>
<comment type="similarity">
    <text evidence="12">Belongs to the radical SAM superfamily. RlmN family.</text>
</comment>
<keyword evidence="11 12" id="KW-0411">Iron-sulfur</keyword>
<dbReference type="GO" id="GO:0019843">
    <property type="term" value="F:rRNA binding"/>
    <property type="evidence" value="ECO:0007669"/>
    <property type="project" value="UniProtKB-UniRule"/>
</dbReference>
<comment type="catalytic activity">
    <reaction evidence="12">
        <text>adenosine(2503) in 23S rRNA + 2 reduced [2Fe-2S]-[ferredoxin] + 2 S-adenosyl-L-methionine = 2-methyladenosine(2503) in 23S rRNA + 5'-deoxyadenosine + L-methionine + 2 oxidized [2Fe-2S]-[ferredoxin] + S-adenosyl-L-homocysteine</text>
        <dbReference type="Rhea" id="RHEA:42916"/>
        <dbReference type="Rhea" id="RHEA-COMP:10000"/>
        <dbReference type="Rhea" id="RHEA-COMP:10001"/>
        <dbReference type="Rhea" id="RHEA-COMP:10152"/>
        <dbReference type="Rhea" id="RHEA-COMP:10282"/>
        <dbReference type="ChEBI" id="CHEBI:17319"/>
        <dbReference type="ChEBI" id="CHEBI:33737"/>
        <dbReference type="ChEBI" id="CHEBI:33738"/>
        <dbReference type="ChEBI" id="CHEBI:57844"/>
        <dbReference type="ChEBI" id="CHEBI:57856"/>
        <dbReference type="ChEBI" id="CHEBI:59789"/>
        <dbReference type="ChEBI" id="CHEBI:74411"/>
        <dbReference type="ChEBI" id="CHEBI:74497"/>
        <dbReference type="EC" id="2.1.1.192"/>
    </reaction>
</comment>
<dbReference type="AlphaFoldDB" id="F7NLE7"/>
<comment type="caution">
    <text evidence="12">Lacks conserved residue(s) required for the propagation of feature annotation.</text>
</comment>
<dbReference type="InterPro" id="IPR007197">
    <property type="entry name" value="rSAM"/>
</dbReference>
<evidence type="ECO:0000256" key="2">
    <source>
        <dbReference type="ARBA" id="ARBA00022485"/>
    </source>
</evidence>
<dbReference type="Gene3D" id="1.10.150.530">
    <property type="match status" value="1"/>
</dbReference>
<dbReference type="InterPro" id="IPR004383">
    <property type="entry name" value="rRNA_lsu_MTrfase_RlmN/Cfr"/>
</dbReference>
<feature type="binding site" evidence="12">
    <location>
        <begin position="163"/>
        <end position="164"/>
    </location>
    <ligand>
        <name>S-adenosyl-L-methionine</name>
        <dbReference type="ChEBI" id="CHEBI:59789"/>
    </ligand>
</feature>
<evidence type="ECO:0000256" key="9">
    <source>
        <dbReference type="ARBA" id="ARBA00022723"/>
    </source>
</evidence>
<dbReference type="InterPro" id="IPR048641">
    <property type="entry name" value="RlmN_N"/>
</dbReference>
<comment type="subcellular location">
    <subcellularLocation>
        <location evidence="1 12">Cytoplasm</location>
    </subcellularLocation>
</comment>
<dbReference type="EC" id="2.1.1.192" evidence="12"/>
<feature type="binding site" evidence="12">
    <location>
        <position position="113"/>
    </location>
    <ligand>
        <name>[4Fe-4S] cluster</name>
        <dbReference type="ChEBI" id="CHEBI:49883"/>
        <note>4Fe-4S-S-AdoMet</note>
    </ligand>
</feature>
<evidence type="ECO:0000256" key="3">
    <source>
        <dbReference type="ARBA" id="ARBA00022490"/>
    </source>
</evidence>
<feature type="binding site" evidence="12">
    <location>
        <position position="294"/>
    </location>
    <ligand>
        <name>S-adenosyl-L-methionine</name>
        <dbReference type="ChEBI" id="CHEBI:59789"/>
    </ligand>
</feature>
<evidence type="ECO:0000313" key="14">
    <source>
        <dbReference type="EMBL" id="EGO63252.1"/>
    </source>
</evidence>
<dbReference type="GO" id="GO:0005737">
    <property type="term" value="C:cytoplasm"/>
    <property type="evidence" value="ECO:0007669"/>
    <property type="project" value="UniProtKB-SubCell"/>
</dbReference>
<dbReference type="InterPro" id="IPR027492">
    <property type="entry name" value="RNA_MTrfase_RlmN"/>
</dbReference>
<keyword evidence="10 12" id="KW-0408">Iron</keyword>
<feature type="binding site" evidence="12">
    <location>
        <position position="117"/>
    </location>
    <ligand>
        <name>[4Fe-4S] cluster</name>
        <dbReference type="ChEBI" id="CHEBI:49883"/>
        <note>4Fe-4S-S-AdoMet</note>
    </ligand>
</feature>
<evidence type="ECO:0000256" key="11">
    <source>
        <dbReference type="ARBA" id="ARBA00023014"/>
    </source>
</evidence>
<dbReference type="SFLD" id="SFLDS00029">
    <property type="entry name" value="Radical_SAM"/>
    <property type="match status" value="1"/>
</dbReference>
<dbReference type="InterPro" id="IPR040072">
    <property type="entry name" value="Methyltransferase_A"/>
</dbReference>
<keyword evidence="2 12" id="KW-0004">4Fe-4S</keyword>
<dbReference type="GO" id="GO:0070040">
    <property type="term" value="F:rRNA (adenine(2503)-C2-)-methyltransferase activity"/>
    <property type="evidence" value="ECO:0007669"/>
    <property type="project" value="UniProtKB-UniRule"/>
</dbReference>
<dbReference type="RefSeq" id="WP_004573493.1">
    <property type="nucleotide sequence ID" value="NZ_AFGF01000126.1"/>
</dbReference>
<accession>F7NLE7</accession>
<dbReference type="SFLD" id="SFLDF00275">
    <property type="entry name" value="adenosine_C2_methyltransferase"/>
    <property type="match status" value="1"/>
</dbReference>
<dbReference type="Pfam" id="PF04055">
    <property type="entry name" value="Radical_SAM"/>
    <property type="match status" value="1"/>
</dbReference>
<dbReference type="GO" id="GO:0000049">
    <property type="term" value="F:tRNA binding"/>
    <property type="evidence" value="ECO:0007669"/>
    <property type="project" value="UniProtKB-UniRule"/>
</dbReference>
<keyword evidence="12" id="KW-1015">Disulfide bond</keyword>
<dbReference type="GO" id="GO:0051539">
    <property type="term" value="F:4 iron, 4 sulfur cluster binding"/>
    <property type="evidence" value="ECO:0007669"/>
    <property type="project" value="UniProtKB-UniRule"/>
</dbReference>
<evidence type="ECO:0000256" key="5">
    <source>
        <dbReference type="ARBA" id="ARBA00022603"/>
    </source>
</evidence>
<dbReference type="PIRSF" id="PIRSF006004">
    <property type="entry name" value="CHP00048"/>
    <property type="match status" value="1"/>
</dbReference>
<evidence type="ECO:0000256" key="6">
    <source>
        <dbReference type="ARBA" id="ARBA00022679"/>
    </source>
</evidence>
<reference evidence="14 15" key="1">
    <citation type="journal article" date="2011" name="EMBO J.">
        <title>Structural diversity of bacterial flagellar motors.</title>
        <authorList>
            <person name="Chen S."/>
            <person name="Beeby M."/>
            <person name="Murphy G.E."/>
            <person name="Leadbetter J.R."/>
            <person name="Hendrixson D.R."/>
            <person name="Briegel A."/>
            <person name="Li Z."/>
            <person name="Shi J."/>
            <person name="Tocheva E.I."/>
            <person name="Muller A."/>
            <person name="Dobro M.J."/>
            <person name="Jensen G.J."/>
        </authorList>
    </citation>
    <scope>NUCLEOTIDE SEQUENCE [LARGE SCALE GENOMIC DNA]</scope>
    <source>
        <strain evidence="14 15">DSM 6540</strain>
    </source>
</reference>
<keyword evidence="5 12" id="KW-0489">Methyltransferase</keyword>
<dbReference type="GO" id="GO:0070475">
    <property type="term" value="P:rRNA base methylation"/>
    <property type="evidence" value="ECO:0007669"/>
    <property type="project" value="UniProtKB-UniRule"/>
</dbReference>
<keyword evidence="7 12" id="KW-0949">S-adenosyl-L-methionine</keyword>